<dbReference type="InterPro" id="IPR001862">
    <property type="entry name" value="MAC_perforin"/>
</dbReference>
<keyword evidence="13" id="KW-1267">Proteomics identification</keyword>
<dbReference type="InterPro" id="IPR020863">
    <property type="entry name" value="MACPF_CS"/>
</dbReference>
<dbReference type="InterPro" id="IPR023341">
    <property type="entry name" value="MABP"/>
</dbReference>
<dbReference type="STRING" id="84645.A0A498P406"/>
<dbReference type="PROSITE" id="PS51412">
    <property type="entry name" value="MACPF_2"/>
    <property type="match status" value="2"/>
</dbReference>
<protein>
    <submittedName>
        <fullName evidence="11">Perforin-1-like protein</fullName>
    </submittedName>
</protein>
<dbReference type="GO" id="GO:0031640">
    <property type="term" value="P:killing of cells of another organism"/>
    <property type="evidence" value="ECO:0007669"/>
    <property type="project" value="UniProtKB-KW"/>
</dbReference>
<evidence type="ECO:0000256" key="2">
    <source>
        <dbReference type="ARBA" id="ARBA00004613"/>
    </source>
</evidence>
<keyword evidence="4" id="KW-0964">Secreted</keyword>
<evidence type="ECO:0000256" key="4">
    <source>
        <dbReference type="ARBA" id="ARBA00022525"/>
    </source>
</evidence>
<evidence type="ECO:0000256" key="6">
    <source>
        <dbReference type="ARBA" id="ARBA00023136"/>
    </source>
</evidence>
<gene>
    <name evidence="11" type="ORF">ROHU_000673</name>
</gene>
<dbReference type="PANTHER" id="PTHR46096">
    <property type="entry name" value="PERFORIN-1"/>
    <property type="match status" value="1"/>
</dbReference>
<evidence type="ECO:0007829" key="13">
    <source>
        <dbReference type="PeptideAtlas" id="A0A498P406"/>
    </source>
</evidence>
<keyword evidence="12" id="KW-1185">Reference proteome</keyword>
<evidence type="ECO:0000256" key="7">
    <source>
        <dbReference type="ARBA" id="ARBA00023157"/>
    </source>
</evidence>
<dbReference type="Pfam" id="PF01823">
    <property type="entry name" value="MACPF"/>
    <property type="match status" value="3"/>
</dbReference>
<evidence type="ECO:0000256" key="3">
    <source>
        <dbReference type="ARBA" id="ARBA00009214"/>
    </source>
</evidence>
<dbReference type="Proteomes" id="UP000290572">
    <property type="component" value="Unassembled WGS sequence"/>
</dbReference>
<dbReference type="GO" id="GO:0005576">
    <property type="term" value="C:extracellular region"/>
    <property type="evidence" value="ECO:0007669"/>
    <property type="project" value="UniProtKB-SubCell"/>
</dbReference>
<dbReference type="GO" id="GO:0022829">
    <property type="term" value="F:wide pore channel activity"/>
    <property type="evidence" value="ECO:0007669"/>
    <property type="project" value="TreeGrafter"/>
</dbReference>
<dbReference type="GO" id="GO:0001913">
    <property type="term" value="P:T cell mediated cytotoxicity"/>
    <property type="evidence" value="ECO:0007669"/>
    <property type="project" value="TreeGrafter"/>
</dbReference>
<feature type="domain" description="MACPF" evidence="9">
    <location>
        <begin position="589"/>
        <end position="926"/>
    </location>
</feature>
<accession>A0A498P406</accession>
<dbReference type="InterPro" id="IPR020864">
    <property type="entry name" value="MACPF"/>
</dbReference>
<dbReference type="InterPro" id="IPR052784">
    <property type="entry name" value="Perforin-1_pore-forming"/>
</dbReference>
<comment type="subcellular location">
    <subcellularLocation>
        <location evidence="1">Membrane</location>
    </subcellularLocation>
    <subcellularLocation>
        <location evidence="2">Secreted</location>
    </subcellularLocation>
</comment>
<reference evidence="11 12" key="1">
    <citation type="submission" date="2018-03" db="EMBL/GenBank/DDBJ databases">
        <title>Draft genome sequence of Rohu Carp (Labeo rohita).</title>
        <authorList>
            <person name="Das P."/>
            <person name="Kushwaha B."/>
            <person name="Joshi C.G."/>
            <person name="Kumar D."/>
            <person name="Nagpure N.S."/>
            <person name="Sahoo L."/>
            <person name="Das S.P."/>
            <person name="Bit A."/>
            <person name="Patnaik S."/>
            <person name="Meher P.K."/>
            <person name="Jayasankar P."/>
            <person name="Koringa P.G."/>
            <person name="Patel N.V."/>
            <person name="Hinsu A.T."/>
            <person name="Kumar R."/>
            <person name="Pandey M."/>
            <person name="Agarwal S."/>
            <person name="Srivastava S."/>
            <person name="Singh M."/>
            <person name="Iquebal M.A."/>
            <person name="Jaiswal S."/>
            <person name="Angadi U.B."/>
            <person name="Kumar N."/>
            <person name="Raza M."/>
            <person name="Shah T.M."/>
            <person name="Rai A."/>
            <person name="Jena J.K."/>
        </authorList>
    </citation>
    <scope>NUCLEOTIDE SEQUENCE [LARGE SCALE GENOMIC DNA]</scope>
    <source>
        <strain evidence="11">DASCIFA01</strain>
        <tissue evidence="11">Testis</tissue>
    </source>
</reference>
<feature type="signal peptide" evidence="8">
    <location>
        <begin position="1"/>
        <end position="21"/>
    </location>
</feature>
<comment type="similarity">
    <text evidence="3">Belongs to the complement C6/C7/C8/C9 family.</text>
</comment>
<proteinExistence type="evidence at protein level"/>
<dbReference type="GO" id="GO:0001771">
    <property type="term" value="P:immunological synapse formation"/>
    <property type="evidence" value="ECO:0007669"/>
    <property type="project" value="TreeGrafter"/>
</dbReference>
<sequence length="1307" mass="145634">MGQMQVYLLVFWALLLMTISGEDDIGTSKECEHAPFVPGYNLAGEGFDVVTMERKGSYLINMEKWDLGNGRCKLRKNNYMNGIKQKLPAAVVDWRTLPKCSMKVSSQIFESSEALVNDSSSALSSSWKNGLDMKAYGATVGSTHSREAKFAMRKSKADKYSFTKHEVACNFYRYRVASKPPLQAEFLEAIKSLPASYDPDAYRNLITTYGTHYTTNVKLGGQMKAITAIKSCQATMSGLTDTAVKDCLDVEASGSYHAATLTAKTHMCQALKRKMHTNRKFSSMFSERQMEIIGGNINGEDLLFSRSSHTNALKKWIKSLKSLPEVVHYSLKPLHFLLSTKHPARKGLKKAVEKYIVQNALMKVCSKPCKIGRKCSARDRCACVCESSRTIKSNCCPAESGLATLKVYNLRARGYNLAGEGFDVVTMERKGSYVIDMEKWDLGNGSWSFSWAVLRTSFGISATDVSSSSSCSPDSTGLMVYRYCSIDSGMSERPSASPFDFPGRYLMVGKSASSATHLWSLPPSGKMPTLPIFKKMATLVTSTMLLTPTASPLPFSVLCETIMGQMQVYLLVFWALLLMTISGEDDIGTSNQCKYAPFVPGYNLAGKGFDVVTLERKGSYLINMEKWDLGNGSCKLCKNKYINGIKQKLPAAVVDWRTLPKCSMKVSSRIFESSEAVVNDSSSALSVRWKDGLDVIVAGAAVGSTHSWEANFAMRKSKEDRYSFTKHEVACSFYRYHVAAKPPLQAHFLQAIKSLPASYDPDAYHNLITTYGTHYITSIMGQMQVYLLVFWALLLMTISGEDDIGTSKECEDAPFVPGYNLAGEGFDVVTMERKGSYVINMEKWDLGNGRCKLHKNNYMNGIKQKLPAAVVFWRTLPKCSMKVSSKIFESSEALVNDSSSALSASWKNGLDMKAYGDTVGSTHSREAKFAMRKSKADKYSFTKHEVACNFYRYCVSSKPPLQAEFLEAIKSLPASYNPDAYRNLITTYGTHYITNVKILTHFFSAKNTEENKMASGQYITKLHVSTTKDEEEILGAQGYEFINANLNQGAGGNQVLLWHKKECGNRPVTRIQFSFSNSMKSGLAEAGYELVNRDLNAGVCGDHIFLWYFYGSTEFDIPIVNLQVTADAEEEPALLQDGWERLGCDLNRNAAGNFIYLWVKREKLSCICELTASVDFDSDKHLFELGYTRVDEDANRGAGGNYVFLWYRRTTDKSKALTALNISTSLQEEAKLQAEGFKKLSINLNKGTSGKDVYAWHKKEGCESQIRAMLLLINSKAWNEYQKAGSNFVEKNLNDGNNGWIIYLAYK</sequence>
<evidence type="ECO:0000256" key="8">
    <source>
        <dbReference type="SAM" id="SignalP"/>
    </source>
</evidence>
<feature type="chain" id="PRO_5019835202" evidence="8">
    <location>
        <begin position="22"/>
        <end position="1307"/>
    </location>
</feature>
<evidence type="ECO:0000256" key="1">
    <source>
        <dbReference type="ARBA" id="ARBA00004370"/>
    </source>
</evidence>
<name>A0A498P406_LABRO</name>
<dbReference type="Gene3D" id="2.100.10.50">
    <property type="match status" value="3"/>
</dbReference>
<dbReference type="GO" id="GO:0051607">
    <property type="term" value="P:defense response to virus"/>
    <property type="evidence" value="ECO:0007669"/>
    <property type="project" value="TreeGrafter"/>
</dbReference>
<keyword evidence="8" id="KW-0732">Signal</keyword>
<keyword evidence="5" id="KW-0204">Cytolysis</keyword>
<evidence type="ECO:0000259" key="10">
    <source>
        <dbReference type="PROSITE" id="PS51498"/>
    </source>
</evidence>
<evidence type="ECO:0000256" key="5">
    <source>
        <dbReference type="ARBA" id="ARBA00022852"/>
    </source>
</evidence>
<dbReference type="PANTHER" id="PTHR46096:SF5">
    <property type="entry name" value="PERFORIN 1.2 PRECURSOR-RELATED"/>
    <property type="match status" value="1"/>
</dbReference>
<feature type="domain" description="MABP" evidence="10">
    <location>
        <begin position="1065"/>
        <end position="1211"/>
    </location>
</feature>
<dbReference type="SMART" id="SM00457">
    <property type="entry name" value="MACPF"/>
    <property type="match status" value="1"/>
</dbReference>
<evidence type="ECO:0000259" key="9">
    <source>
        <dbReference type="PROSITE" id="PS51412"/>
    </source>
</evidence>
<organism evidence="11 12">
    <name type="scientific">Labeo rohita</name>
    <name type="common">Indian major carp</name>
    <name type="synonym">Cyprinus rohita</name>
    <dbReference type="NCBI Taxonomy" id="84645"/>
    <lineage>
        <taxon>Eukaryota</taxon>
        <taxon>Metazoa</taxon>
        <taxon>Chordata</taxon>
        <taxon>Craniata</taxon>
        <taxon>Vertebrata</taxon>
        <taxon>Euteleostomi</taxon>
        <taxon>Actinopterygii</taxon>
        <taxon>Neopterygii</taxon>
        <taxon>Teleostei</taxon>
        <taxon>Ostariophysi</taxon>
        <taxon>Cypriniformes</taxon>
        <taxon>Cyprinidae</taxon>
        <taxon>Labeoninae</taxon>
        <taxon>Labeonini</taxon>
        <taxon>Labeo</taxon>
    </lineage>
</organism>
<evidence type="ECO:0000313" key="11">
    <source>
        <dbReference type="EMBL" id="RXN38933.1"/>
    </source>
</evidence>
<dbReference type="GO" id="GO:0005737">
    <property type="term" value="C:cytoplasm"/>
    <property type="evidence" value="ECO:0007669"/>
    <property type="project" value="UniProtKB-ARBA"/>
</dbReference>
<dbReference type="GO" id="GO:0005579">
    <property type="term" value="C:membrane attack complex"/>
    <property type="evidence" value="ECO:0007669"/>
    <property type="project" value="InterPro"/>
</dbReference>
<dbReference type="PROSITE" id="PS00279">
    <property type="entry name" value="MACPF_1"/>
    <property type="match status" value="3"/>
</dbReference>
<dbReference type="EMBL" id="QBIY01003997">
    <property type="protein sequence ID" value="RXN38933.1"/>
    <property type="molecule type" value="Genomic_DNA"/>
</dbReference>
<comment type="caution">
    <text evidence="11">The sequence shown here is derived from an EMBL/GenBank/DDBJ whole genome shotgun (WGS) entry which is preliminary data.</text>
</comment>
<keyword evidence="7" id="KW-1015">Disulfide bond</keyword>
<evidence type="ECO:0000313" key="12">
    <source>
        <dbReference type="Proteomes" id="UP000290572"/>
    </source>
</evidence>
<keyword evidence="6" id="KW-0472">Membrane</keyword>
<dbReference type="PROSITE" id="PS51498">
    <property type="entry name" value="MABP"/>
    <property type="match status" value="1"/>
</dbReference>
<dbReference type="PRINTS" id="PR00764">
    <property type="entry name" value="COMPLEMENTC9"/>
</dbReference>
<feature type="domain" description="MACPF" evidence="9">
    <location>
        <begin position="27"/>
        <end position="363"/>
    </location>
</feature>